<reference evidence="1" key="1">
    <citation type="submission" date="2022-06" db="EMBL/GenBank/DDBJ databases">
        <title>Sequencing the genomes of 1000 actinobacteria strains.</title>
        <authorList>
            <person name="Klenk H.-P."/>
        </authorList>
    </citation>
    <scope>NUCLEOTIDE SEQUENCE</scope>
    <source>
        <strain evidence="1">DSM 46694</strain>
    </source>
</reference>
<dbReference type="Proteomes" id="UP001139648">
    <property type="component" value="Unassembled WGS sequence"/>
</dbReference>
<evidence type="ECO:0000313" key="1">
    <source>
        <dbReference type="EMBL" id="MCP2364293.1"/>
    </source>
</evidence>
<name>A0A9X2H0E9_9ACTN</name>
<dbReference type="AlphaFoldDB" id="A0A9X2H0E9"/>
<evidence type="ECO:0008006" key="3">
    <source>
        <dbReference type="Google" id="ProtNLM"/>
    </source>
</evidence>
<organism evidence="1 2">
    <name type="scientific">Nonomuraea thailandensis</name>
    <dbReference type="NCBI Taxonomy" id="1188745"/>
    <lineage>
        <taxon>Bacteria</taxon>
        <taxon>Bacillati</taxon>
        <taxon>Actinomycetota</taxon>
        <taxon>Actinomycetes</taxon>
        <taxon>Streptosporangiales</taxon>
        <taxon>Streptosporangiaceae</taxon>
        <taxon>Nonomuraea</taxon>
    </lineage>
</organism>
<accession>A0A9X2H0E9</accession>
<gene>
    <name evidence="1" type="ORF">HD597_011313</name>
</gene>
<proteinExistence type="predicted"/>
<evidence type="ECO:0000313" key="2">
    <source>
        <dbReference type="Proteomes" id="UP001139648"/>
    </source>
</evidence>
<sequence>MGKAGVEAGQALGDGIVRGAGARLRDSRGRFVRGGQDLGDGIAEGIESGTRRGDQIVGGFTSSVLSSFRKLGPGMGAAVTAGLYGAAASAGTAAGAVTLAVGGALTAIGAVSAAQSVKVRQEWSAVGQEVKADLADAAQPMERSALRAATVTRATFSRLKPYLSSFFSDSAPAVDRFVRSIGDGVASLGPALVPLERGYSAVLDRISARSPAIFGALQRSIENVAETAEEHADDIAGAFEFAARAVEFTTEAVDALADSWSDFTGDVSDFTSGNTDFGKGFADGLYDLYESLGINTEHMQKMREEWAKTDAAAANSGGVKGASSAASDLGGAADDAAAGLRDLKAEFERLTGPALDAAEAQLRVEEAIDRAAEAVRENGRTLDIHSEKGRANKDALIDLARASQEHLVAMQNEEASAGAIAEKYSQYRGQLVQAARQAGATKAEAESLAAAWLAVPESVTTAVRGNIGDLESKIAAAKARLRDPKLTRPERAQIRAEISDLQRKVAAAKAALASVNGSRATTFIDTIYRYSGKPRVGSGTVLAPGLARGGIVGGLGGVKRFADGGVSGAGSSLAMVGEQGPELVRLPVGSSVTGAGQTRAMLGGGGASGFGSISMAFRQAGGDSAGSLAGSMRDLTKALREVVSLRDGMSRFTDSVFGQGRALMAYEEAWDAVRRSMKENGKSLNITKEKGRENRTALMGLADAAHQVAFAMRDMGKPTSEIVTKMREQRAEFIKMARAFGLTKKEATALADKWGLIPSKVKSVLTKESADLAYNKQAEAFNARLDGKATGGPAGGWTMVGERGAELVKLPFGSQVTSANQTAAMLASGAAPAPTVIELRSSGSAIDDMLLQILRKAIRVRGGNVQLVLGRT</sequence>
<dbReference type="EMBL" id="JAMZEB010000002">
    <property type="protein sequence ID" value="MCP2364293.1"/>
    <property type="molecule type" value="Genomic_DNA"/>
</dbReference>
<protein>
    <recommendedName>
        <fullName evidence="3">Phage tail tape measure protein</fullName>
    </recommendedName>
</protein>
<dbReference type="RefSeq" id="WP_253756615.1">
    <property type="nucleotide sequence ID" value="NZ_BAABKA010000012.1"/>
</dbReference>
<comment type="caution">
    <text evidence="1">The sequence shown here is derived from an EMBL/GenBank/DDBJ whole genome shotgun (WGS) entry which is preliminary data.</text>
</comment>
<keyword evidence="2" id="KW-1185">Reference proteome</keyword>